<comment type="catalytic activity">
    <reaction evidence="8">
        <text>(1S,2R)-1-C-(indol-3-yl)glycerol 3-phosphate + L-serine = D-glyceraldehyde 3-phosphate + L-tryptophan + H2O</text>
        <dbReference type="Rhea" id="RHEA:10532"/>
        <dbReference type="ChEBI" id="CHEBI:15377"/>
        <dbReference type="ChEBI" id="CHEBI:33384"/>
        <dbReference type="ChEBI" id="CHEBI:57912"/>
        <dbReference type="ChEBI" id="CHEBI:58866"/>
        <dbReference type="ChEBI" id="CHEBI:59776"/>
        <dbReference type="EC" id="4.2.1.20"/>
    </reaction>
</comment>
<dbReference type="UniPathway" id="UPA00035">
    <property type="reaction ID" value="UER00044"/>
</dbReference>
<comment type="caution">
    <text evidence="9">The sequence shown here is derived from an EMBL/GenBank/DDBJ whole genome shotgun (WGS) entry which is preliminary data.</text>
</comment>
<evidence type="ECO:0000256" key="4">
    <source>
        <dbReference type="ARBA" id="ARBA00022605"/>
    </source>
</evidence>
<dbReference type="InterPro" id="IPR013785">
    <property type="entry name" value="Aldolase_TIM"/>
</dbReference>
<dbReference type="Gene3D" id="3.20.20.70">
    <property type="entry name" value="Aldolase class I"/>
    <property type="match status" value="1"/>
</dbReference>
<keyword evidence="5" id="KW-0822">Tryptophan biosynthesis</keyword>
<evidence type="ECO:0000256" key="1">
    <source>
        <dbReference type="ARBA" id="ARBA00004733"/>
    </source>
</evidence>
<dbReference type="EMBL" id="LNQE01001549">
    <property type="protein sequence ID" value="KUG15577.1"/>
    <property type="molecule type" value="Genomic_DNA"/>
</dbReference>
<gene>
    <name evidence="9" type="ORF">ASZ90_014781</name>
</gene>
<evidence type="ECO:0000256" key="8">
    <source>
        <dbReference type="ARBA" id="ARBA00049047"/>
    </source>
</evidence>
<comment type="pathway">
    <text evidence="1">Amino-acid biosynthesis; L-tryptophan biosynthesis; L-tryptophan from chorismate: step 5/5.</text>
</comment>
<dbReference type="GO" id="GO:0004834">
    <property type="term" value="F:tryptophan synthase activity"/>
    <property type="evidence" value="ECO:0007669"/>
    <property type="project" value="UniProtKB-EC"/>
</dbReference>
<evidence type="ECO:0000256" key="6">
    <source>
        <dbReference type="ARBA" id="ARBA00023141"/>
    </source>
</evidence>
<evidence type="ECO:0000256" key="2">
    <source>
        <dbReference type="ARBA" id="ARBA00011270"/>
    </source>
</evidence>
<dbReference type="AlphaFoldDB" id="A0A0W8F3Y9"/>
<organism evidence="9">
    <name type="scientific">hydrocarbon metagenome</name>
    <dbReference type="NCBI Taxonomy" id="938273"/>
    <lineage>
        <taxon>unclassified sequences</taxon>
        <taxon>metagenomes</taxon>
        <taxon>ecological metagenomes</taxon>
    </lineage>
</organism>
<accession>A0A0W8F3Y9</accession>
<sequence>MEQILSRAGGFVYLVAAQGVTGAREEVSPATLALIREVKGKTLLPVVPGFGIATPAHVRTYAQAGADGVIVGSALVRVIDEYHDRPVEMTESVGQLVRDLAGATRA</sequence>
<dbReference type="InterPro" id="IPR002028">
    <property type="entry name" value="Trp_synthase_suA"/>
</dbReference>
<reference evidence="9" key="1">
    <citation type="journal article" date="2015" name="Proc. Natl. Acad. Sci. U.S.A.">
        <title>Networks of energetic and metabolic interactions define dynamics in microbial communities.</title>
        <authorList>
            <person name="Embree M."/>
            <person name="Liu J.K."/>
            <person name="Al-Bassam M.M."/>
            <person name="Zengler K."/>
        </authorList>
    </citation>
    <scope>NUCLEOTIDE SEQUENCE</scope>
</reference>
<proteinExistence type="predicted"/>
<keyword evidence="7 9" id="KW-0456">Lyase</keyword>
<protein>
    <recommendedName>
        <fullName evidence="3">tryptophan synthase</fullName>
        <ecNumber evidence="3">4.2.1.20</ecNumber>
    </recommendedName>
</protein>
<dbReference type="SUPFAM" id="SSF51366">
    <property type="entry name" value="Ribulose-phoshate binding barrel"/>
    <property type="match status" value="1"/>
</dbReference>
<evidence type="ECO:0000256" key="3">
    <source>
        <dbReference type="ARBA" id="ARBA00012043"/>
    </source>
</evidence>
<evidence type="ECO:0000313" key="9">
    <source>
        <dbReference type="EMBL" id="KUG15577.1"/>
    </source>
</evidence>
<dbReference type="InterPro" id="IPR011060">
    <property type="entry name" value="RibuloseP-bd_barrel"/>
</dbReference>
<dbReference type="PANTHER" id="PTHR43406">
    <property type="entry name" value="TRYPTOPHAN SYNTHASE, ALPHA CHAIN"/>
    <property type="match status" value="1"/>
</dbReference>
<evidence type="ECO:0000256" key="5">
    <source>
        <dbReference type="ARBA" id="ARBA00022822"/>
    </source>
</evidence>
<name>A0A0W8F3Y9_9ZZZZ</name>
<evidence type="ECO:0000256" key="7">
    <source>
        <dbReference type="ARBA" id="ARBA00023239"/>
    </source>
</evidence>
<comment type="subunit">
    <text evidence="2">Tetramer of two alpha and two beta chains.</text>
</comment>
<keyword evidence="6" id="KW-0057">Aromatic amino acid biosynthesis</keyword>
<dbReference type="PANTHER" id="PTHR43406:SF1">
    <property type="entry name" value="TRYPTOPHAN SYNTHASE ALPHA CHAIN, CHLOROPLASTIC"/>
    <property type="match status" value="1"/>
</dbReference>
<dbReference type="GO" id="GO:0005829">
    <property type="term" value="C:cytosol"/>
    <property type="evidence" value="ECO:0007669"/>
    <property type="project" value="TreeGrafter"/>
</dbReference>
<dbReference type="EC" id="4.2.1.20" evidence="3"/>
<keyword evidence="4" id="KW-0028">Amino-acid biosynthesis</keyword>
<dbReference type="Pfam" id="PF00290">
    <property type="entry name" value="Trp_syntA"/>
    <property type="match status" value="1"/>
</dbReference>